<keyword evidence="8 10" id="KW-0472">Membrane</keyword>
<dbReference type="PROSITE" id="PS52016">
    <property type="entry name" value="TONB_DEPENDENT_REC_3"/>
    <property type="match status" value="1"/>
</dbReference>
<evidence type="ECO:0000313" key="15">
    <source>
        <dbReference type="EMBL" id="MDT0603051.1"/>
    </source>
</evidence>
<dbReference type="InterPro" id="IPR039426">
    <property type="entry name" value="TonB-dep_rcpt-like"/>
</dbReference>
<accession>A0ABU2ZYS1</accession>
<proteinExistence type="inferred from homology"/>
<reference evidence="15 16" key="1">
    <citation type="submission" date="2023-09" db="EMBL/GenBank/DDBJ databases">
        <authorList>
            <person name="Rey-Velasco X."/>
        </authorList>
    </citation>
    <scope>NUCLEOTIDE SEQUENCE [LARGE SCALE GENOMIC DNA]</scope>
    <source>
        <strain evidence="15 16">W431</strain>
    </source>
</reference>
<dbReference type="PANTHER" id="PTHR30069">
    <property type="entry name" value="TONB-DEPENDENT OUTER MEMBRANE RECEPTOR"/>
    <property type="match status" value="1"/>
</dbReference>
<dbReference type="CDD" id="cd01347">
    <property type="entry name" value="ligand_gated_channel"/>
    <property type="match status" value="1"/>
</dbReference>
<keyword evidence="7 11" id="KW-0798">TonB box</keyword>
<name>A0ABU2ZYS1_9GAMM</name>
<dbReference type="Proteomes" id="UP001266357">
    <property type="component" value="Unassembled WGS sequence"/>
</dbReference>
<feature type="domain" description="TonB-dependent receptor plug" evidence="14">
    <location>
        <begin position="54"/>
        <end position="154"/>
    </location>
</feature>
<dbReference type="Pfam" id="PF00593">
    <property type="entry name" value="TonB_dep_Rec_b-barrel"/>
    <property type="match status" value="1"/>
</dbReference>
<keyword evidence="9 10" id="KW-0998">Cell outer membrane</keyword>
<evidence type="ECO:0000256" key="1">
    <source>
        <dbReference type="ARBA" id="ARBA00004571"/>
    </source>
</evidence>
<sequence length="639" mass="70788">MKKTLLASSIIATCTFNAYSVLADELISDDVQTDEQMLVTANRSQQDSFLALSANEIITREAIEQLQVTSVSDILKTVAGIHVANQGGAGQISSVYTRGTNSNHTLVIMDGVRVGSATLGSVNLSAISAQQIERIEIVKGPRAALWGSDAIGGVIQIFTKQHSQGEGSVSFGLGSNGLMQGAASIGFGNETHEYTLNVSSEKADGFNAYLSDPDNPYDINEPDDDGYKRQSVSVIGNSQFTDTISMKLVGRFEESNSDYDASYPDSPCWDDYTKVCPSFYANQQTAENYHVKVAGLYQTDKLSFEASIATNQDQGATYGNGILKGDADEIKTQREQFSLVGNYQLSEQTGFSFGTDWYQESVSTNTDKVSWQPGFQAWELDKRAVSAVFLQARHQANQFIFEVAGRYDDIENIGNESNYNASIGYQLPKNWLISINSGTGFKAPTFNDLYWPGSGNPDLRPESSTTNEVLLRKHAENSLIEISIYDTEVEDLIAWNPNEFGQWQPANINEADMQGIDINYSGNYQNFDYQLAFTFVETEDKSTGKALLRRPKFNTNIVVNYHWQEWLFGTIVSYRDEAKDSGNVDLDDYWIVDFTTSYQVNDALKLAGKVSNAFNKSYQSALNYQADDTQYHVSVSYAF</sequence>
<keyword evidence="3 10" id="KW-1134">Transmembrane beta strand</keyword>
<evidence type="ECO:0000256" key="12">
    <source>
        <dbReference type="SAM" id="SignalP"/>
    </source>
</evidence>
<dbReference type="RefSeq" id="WP_311578449.1">
    <property type="nucleotide sequence ID" value="NZ_JAVRIF010000002.1"/>
</dbReference>
<evidence type="ECO:0000256" key="4">
    <source>
        <dbReference type="ARBA" id="ARBA00022692"/>
    </source>
</evidence>
<dbReference type="Gene3D" id="2.40.170.20">
    <property type="entry name" value="TonB-dependent receptor, beta-barrel domain"/>
    <property type="match status" value="1"/>
</dbReference>
<keyword evidence="16" id="KW-1185">Reference proteome</keyword>
<keyword evidence="5 12" id="KW-0732">Signal</keyword>
<dbReference type="SUPFAM" id="SSF56935">
    <property type="entry name" value="Porins"/>
    <property type="match status" value="1"/>
</dbReference>
<keyword evidence="15" id="KW-0675">Receptor</keyword>
<comment type="subcellular location">
    <subcellularLocation>
        <location evidence="1 10">Cell outer membrane</location>
        <topology evidence="1 10">Multi-pass membrane protein</topology>
    </subcellularLocation>
</comment>
<evidence type="ECO:0000259" key="13">
    <source>
        <dbReference type="Pfam" id="PF00593"/>
    </source>
</evidence>
<gene>
    <name evidence="15" type="ORF">RM573_05545</name>
</gene>
<evidence type="ECO:0000256" key="9">
    <source>
        <dbReference type="ARBA" id="ARBA00023237"/>
    </source>
</evidence>
<evidence type="ECO:0000259" key="14">
    <source>
        <dbReference type="Pfam" id="PF07715"/>
    </source>
</evidence>
<evidence type="ECO:0000256" key="8">
    <source>
        <dbReference type="ARBA" id="ARBA00023136"/>
    </source>
</evidence>
<dbReference type="InterPro" id="IPR037066">
    <property type="entry name" value="Plug_dom_sf"/>
</dbReference>
<keyword evidence="4 10" id="KW-0812">Transmembrane</keyword>
<feature type="domain" description="TonB-dependent receptor-like beta-barrel" evidence="13">
    <location>
        <begin position="211"/>
        <end position="612"/>
    </location>
</feature>
<evidence type="ECO:0000256" key="2">
    <source>
        <dbReference type="ARBA" id="ARBA00022448"/>
    </source>
</evidence>
<evidence type="ECO:0000256" key="6">
    <source>
        <dbReference type="ARBA" id="ARBA00023065"/>
    </source>
</evidence>
<protein>
    <submittedName>
        <fullName evidence="15">TonB-dependent receptor</fullName>
    </submittedName>
</protein>
<dbReference type="InterPro" id="IPR036942">
    <property type="entry name" value="Beta-barrel_TonB_sf"/>
</dbReference>
<keyword evidence="2 10" id="KW-0813">Transport</keyword>
<evidence type="ECO:0000313" key="16">
    <source>
        <dbReference type="Proteomes" id="UP001266357"/>
    </source>
</evidence>
<evidence type="ECO:0000256" key="5">
    <source>
        <dbReference type="ARBA" id="ARBA00022729"/>
    </source>
</evidence>
<dbReference type="InterPro" id="IPR000531">
    <property type="entry name" value="Beta-barrel_TonB"/>
</dbReference>
<dbReference type="InterPro" id="IPR012910">
    <property type="entry name" value="Plug_dom"/>
</dbReference>
<organism evidence="15 16">
    <name type="scientific">Thalassotalea castellviae</name>
    <dbReference type="NCBI Taxonomy" id="3075612"/>
    <lineage>
        <taxon>Bacteria</taxon>
        <taxon>Pseudomonadati</taxon>
        <taxon>Pseudomonadota</taxon>
        <taxon>Gammaproteobacteria</taxon>
        <taxon>Alteromonadales</taxon>
        <taxon>Colwelliaceae</taxon>
        <taxon>Thalassotalea</taxon>
    </lineage>
</organism>
<comment type="similarity">
    <text evidence="10 11">Belongs to the TonB-dependent receptor family.</text>
</comment>
<evidence type="ECO:0000256" key="11">
    <source>
        <dbReference type="RuleBase" id="RU003357"/>
    </source>
</evidence>
<evidence type="ECO:0000256" key="10">
    <source>
        <dbReference type="PROSITE-ProRule" id="PRU01360"/>
    </source>
</evidence>
<dbReference type="Pfam" id="PF07715">
    <property type="entry name" value="Plug"/>
    <property type="match status" value="1"/>
</dbReference>
<dbReference type="Gene3D" id="2.170.130.10">
    <property type="entry name" value="TonB-dependent receptor, plug domain"/>
    <property type="match status" value="1"/>
</dbReference>
<keyword evidence="6" id="KW-0406">Ion transport</keyword>
<dbReference type="PANTHER" id="PTHR30069:SF53">
    <property type="entry name" value="COLICIN I RECEPTOR-RELATED"/>
    <property type="match status" value="1"/>
</dbReference>
<dbReference type="EMBL" id="JAVRIF010000002">
    <property type="protein sequence ID" value="MDT0603051.1"/>
    <property type="molecule type" value="Genomic_DNA"/>
</dbReference>
<comment type="caution">
    <text evidence="15">The sequence shown here is derived from an EMBL/GenBank/DDBJ whole genome shotgun (WGS) entry which is preliminary data.</text>
</comment>
<feature type="signal peptide" evidence="12">
    <location>
        <begin position="1"/>
        <end position="23"/>
    </location>
</feature>
<evidence type="ECO:0000256" key="7">
    <source>
        <dbReference type="ARBA" id="ARBA00023077"/>
    </source>
</evidence>
<evidence type="ECO:0000256" key="3">
    <source>
        <dbReference type="ARBA" id="ARBA00022452"/>
    </source>
</evidence>
<feature type="chain" id="PRO_5046274649" evidence="12">
    <location>
        <begin position="24"/>
        <end position="639"/>
    </location>
</feature>